<feature type="region of interest" description="Disordered" evidence="1">
    <location>
        <begin position="1"/>
        <end position="77"/>
    </location>
</feature>
<reference evidence="4" key="1">
    <citation type="journal article" date="2014" name="Proc. Natl. Acad. Sci. U.S.A.">
        <title>Extensive sampling of basidiomycete genomes demonstrates inadequacy of the white-rot/brown-rot paradigm for wood decay fungi.</title>
        <authorList>
            <person name="Riley R."/>
            <person name="Salamov A.A."/>
            <person name="Brown D.W."/>
            <person name="Nagy L.G."/>
            <person name="Floudas D."/>
            <person name="Held B.W."/>
            <person name="Levasseur A."/>
            <person name="Lombard V."/>
            <person name="Morin E."/>
            <person name="Otillar R."/>
            <person name="Lindquist E.A."/>
            <person name="Sun H."/>
            <person name="LaButti K.M."/>
            <person name="Schmutz J."/>
            <person name="Jabbour D."/>
            <person name="Luo H."/>
            <person name="Baker S.E."/>
            <person name="Pisabarro A.G."/>
            <person name="Walton J.D."/>
            <person name="Blanchette R.A."/>
            <person name="Henrissat B."/>
            <person name="Martin F."/>
            <person name="Cullen D."/>
            <person name="Hibbett D.S."/>
            <person name="Grigoriev I.V."/>
        </authorList>
    </citation>
    <scope>NUCLEOTIDE SEQUENCE [LARGE SCALE GENOMIC DNA]</scope>
    <source>
        <strain evidence="4">CBS 339.88</strain>
    </source>
</reference>
<name>A0A067TM73_GALM3</name>
<evidence type="ECO:0000313" key="4">
    <source>
        <dbReference type="Proteomes" id="UP000027222"/>
    </source>
</evidence>
<dbReference type="Gene3D" id="2.60.40.640">
    <property type="match status" value="1"/>
</dbReference>
<dbReference type="Proteomes" id="UP000027222">
    <property type="component" value="Unassembled WGS sequence"/>
</dbReference>
<organism evidence="3 4">
    <name type="scientific">Galerina marginata (strain CBS 339.88)</name>
    <dbReference type="NCBI Taxonomy" id="685588"/>
    <lineage>
        <taxon>Eukaryota</taxon>
        <taxon>Fungi</taxon>
        <taxon>Dikarya</taxon>
        <taxon>Basidiomycota</taxon>
        <taxon>Agaricomycotina</taxon>
        <taxon>Agaricomycetes</taxon>
        <taxon>Agaricomycetidae</taxon>
        <taxon>Agaricales</taxon>
        <taxon>Agaricineae</taxon>
        <taxon>Strophariaceae</taxon>
        <taxon>Galerina</taxon>
    </lineage>
</organism>
<sequence length="484" mass="52980">MPYLDRSSTNASIETFSTTSNSQLPPYSVIDSSERPGLQIEPSLSDSSPPQDDQTSQFPGVGVESDRQSTYAPSVPPRYSTISTLPVSLTGGLQNGSSPHFEHAFVIPDANPWATLRIFTQESIAGLLDSPRSKPEYPLFYGDGPVMGVLELELESPRTIRQITVSIRGKVLSGFVDDGVKFLDYTHSLWHKHMGDPRSTSQSTTKKFDGNLVGSYQFPFSFPFPAQVDISSLATSGTVTSFPSASLSSPVSSKANKKHTASSTTKGKNSEPSLSGPLPPSFDEVVVQARVRYELIVHIIHGRLRTDSKIQTQISYMPSFAPGPASLKRQEAYSNDAMAPGPISDPDGWVSLPTCIVKGELSTGKQVNIECMLYLAKPLCYARGATIPCFLTLASEDSNSLALLGGQKNPRVRLMRRVRHANPHNKDVLKTVVNEISFGVWWMPSKEVMEKPNLRHLQGEIHLPSDMKPSYTMPSFRIEVCLSC</sequence>
<dbReference type="AlphaFoldDB" id="A0A067TM73"/>
<dbReference type="InterPro" id="IPR011021">
    <property type="entry name" value="Arrestin-like_N"/>
</dbReference>
<accession>A0A067TM73</accession>
<feature type="compositionally biased region" description="Low complexity" evidence="1">
    <location>
        <begin position="42"/>
        <end position="57"/>
    </location>
</feature>
<dbReference type="OrthoDB" id="3262423at2759"/>
<keyword evidence="4" id="KW-1185">Reference proteome</keyword>
<feature type="region of interest" description="Disordered" evidence="1">
    <location>
        <begin position="242"/>
        <end position="279"/>
    </location>
</feature>
<protein>
    <recommendedName>
        <fullName evidence="2">Arrestin-like N-terminal domain-containing protein</fullName>
    </recommendedName>
</protein>
<dbReference type="Pfam" id="PF00339">
    <property type="entry name" value="Arrestin_N"/>
    <property type="match status" value="1"/>
</dbReference>
<dbReference type="EMBL" id="KL142368">
    <property type="protein sequence ID" value="KDR84281.1"/>
    <property type="molecule type" value="Genomic_DNA"/>
</dbReference>
<proteinExistence type="predicted"/>
<feature type="compositionally biased region" description="Polar residues" evidence="1">
    <location>
        <begin position="1"/>
        <end position="25"/>
    </location>
</feature>
<evidence type="ECO:0000259" key="2">
    <source>
        <dbReference type="Pfam" id="PF00339"/>
    </source>
</evidence>
<feature type="domain" description="Arrestin-like N-terminal" evidence="2">
    <location>
        <begin position="138"/>
        <end position="258"/>
    </location>
</feature>
<dbReference type="InterPro" id="IPR014752">
    <property type="entry name" value="Arrestin-like_C"/>
</dbReference>
<evidence type="ECO:0000256" key="1">
    <source>
        <dbReference type="SAM" id="MobiDB-lite"/>
    </source>
</evidence>
<gene>
    <name evidence="3" type="ORF">GALMADRAFT_237009</name>
</gene>
<dbReference type="HOGENOM" id="CLU_025691_1_1_1"/>
<feature type="compositionally biased region" description="Low complexity" evidence="1">
    <location>
        <begin position="242"/>
        <end position="253"/>
    </location>
</feature>
<evidence type="ECO:0000313" key="3">
    <source>
        <dbReference type="EMBL" id="KDR84281.1"/>
    </source>
</evidence>